<protein>
    <submittedName>
        <fullName evidence="6">Neurexin-4</fullName>
    </submittedName>
</protein>
<dbReference type="Gene3D" id="2.60.120.1000">
    <property type="match status" value="1"/>
</dbReference>
<feature type="disulfide bond" evidence="4">
    <location>
        <begin position="100"/>
        <end position="109"/>
    </location>
</feature>
<keyword evidence="4" id="KW-1015">Disulfide bond</keyword>
<dbReference type="Pfam" id="PF00008">
    <property type="entry name" value="EGF"/>
    <property type="match status" value="1"/>
</dbReference>
<accession>A0A2B4SQV2</accession>
<evidence type="ECO:0000256" key="1">
    <source>
        <dbReference type="ARBA" id="ARBA00004613"/>
    </source>
</evidence>
<evidence type="ECO:0000259" key="5">
    <source>
        <dbReference type="PROSITE" id="PS50026"/>
    </source>
</evidence>
<dbReference type="Gene3D" id="2.10.25.10">
    <property type="entry name" value="Laminin"/>
    <property type="match status" value="1"/>
</dbReference>
<feature type="disulfide bond" evidence="4">
    <location>
        <begin position="81"/>
        <end position="98"/>
    </location>
</feature>
<gene>
    <name evidence="6" type="primary">Nrx-IV</name>
    <name evidence="6" type="ORF">AWC38_SpisGene2056</name>
</gene>
<name>A0A2B4SQV2_STYPI</name>
<proteinExistence type="predicted"/>
<dbReference type="InterPro" id="IPR000742">
    <property type="entry name" value="EGF"/>
</dbReference>
<keyword evidence="4" id="KW-0245">EGF-like domain</keyword>
<dbReference type="PROSITE" id="PS50026">
    <property type="entry name" value="EGF_3"/>
    <property type="match status" value="1"/>
</dbReference>
<keyword evidence="3" id="KW-0176">Collagen</keyword>
<dbReference type="SUPFAM" id="SSF57196">
    <property type="entry name" value="EGF/Laminin"/>
    <property type="match status" value="1"/>
</dbReference>
<organism evidence="6 7">
    <name type="scientific">Stylophora pistillata</name>
    <name type="common">Smooth cauliflower coral</name>
    <dbReference type="NCBI Taxonomy" id="50429"/>
    <lineage>
        <taxon>Eukaryota</taxon>
        <taxon>Metazoa</taxon>
        <taxon>Cnidaria</taxon>
        <taxon>Anthozoa</taxon>
        <taxon>Hexacorallia</taxon>
        <taxon>Scleractinia</taxon>
        <taxon>Astrocoeniina</taxon>
        <taxon>Pocilloporidae</taxon>
        <taxon>Stylophora</taxon>
    </lineage>
</organism>
<dbReference type="GO" id="GO:0005581">
    <property type="term" value="C:collagen trimer"/>
    <property type="evidence" value="ECO:0007669"/>
    <property type="project" value="UniProtKB-KW"/>
</dbReference>
<dbReference type="Pfam" id="PF01410">
    <property type="entry name" value="COLFI"/>
    <property type="match status" value="1"/>
</dbReference>
<evidence type="ECO:0000313" key="6">
    <source>
        <dbReference type="EMBL" id="PFX33054.1"/>
    </source>
</evidence>
<dbReference type="InterPro" id="IPR000885">
    <property type="entry name" value="Fib_collagen_C"/>
</dbReference>
<feature type="domain" description="EGF-like" evidence="5">
    <location>
        <begin position="74"/>
        <end position="110"/>
    </location>
</feature>
<dbReference type="EMBL" id="LSMT01000016">
    <property type="protein sequence ID" value="PFX33054.1"/>
    <property type="molecule type" value="Genomic_DNA"/>
</dbReference>
<dbReference type="CDD" id="cd00054">
    <property type="entry name" value="EGF_CA"/>
    <property type="match status" value="1"/>
</dbReference>
<reference evidence="7" key="1">
    <citation type="journal article" date="2017" name="bioRxiv">
        <title>Comparative analysis of the genomes of Stylophora pistillata and Acropora digitifera provides evidence for extensive differences between species of corals.</title>
        <authorList>
            <person name="Voolstra C.R."/>
            <person name="Li Y."/>
            <person name="Liew Y.J."/>
            <person name="Baumgarten S."/>
            <person name="Zoccola D."/>
            <person name="Flot J.-F."/>
            <person name="Tambutte S."/>
            <person name="Allemand D."/>
            <person name="Aranda M."/>
        </authorList>
    </citation>
    <scope>NUCLEOTIDE SEQUENCE [LARGE SCALE GENOMIC DNA]</scope>
</reference>
<evidence type="ECO:0000256" key="3">
    <source>
        <dbReference type="ARBA" id="ARBA00023119"/>
    </source>
</evidence>
<comment type="caution">
    <text evidence="6">The sequence shown here is derived from an EMBL/GenBank/DDBJ whole genome shotgun (WGS) entry which is preliminary data.</text>
</comment>
<dbReference type="PROSITE" id="PS01186">
    <property type="entry name" value="EGF_2"/>
    <property type="match status" value="1"/>
</dbReference>
<dbReference type="SMART" id="SM00181">
    <property type="entry name" value="EGF"/>
    <property type="match status" value="1"/>
</dbReference>
<evidence type="ECO:0000256" key="2">
    <source>
        <dbReference type="ARBA" id="ARBA00022525"/>
    </source>
</evidence>
<dbReference type="NCBIfam" id="NF040941">
    <property type="entry name" value="GGGWT_bact"/>
    <property type="match status" value="1"/>
</dbReference>
<sequence length="321" mass="35469">MIFAEEKYVRYQFPGGGGTVGKFQINSFHCLWAEKLTSSMTEDQLECTFLCVGEPKCYSFNWQHILTPKVFTCSSCESSPCKNGAACVPEYKRNSYHCNCEPGYRGIYCGERGRTCSDIKSHSLRATNGSYVIDPDGEEGNEPFTVSCDMTNKRGVGVTLVGHDSEERMLVDGYEDRGSYVRYVHYIGPGLSSVSQLASLSVASAHCEQFIKYECYGSVLFHDGFAWWVSRKDEAMRYWGGSASSNTNKCACGLNGACANPRFGCNCDANDGVWREDSGSLTDKSDLPVLRLKFGDTGMDGTGRNEQGYHTLGKFKCYGIA</sequence>
<keyword evidence="2" id="KW-0964">Secreted</keyword>
<keyword evidence="7" id="KW-1185">Reference proteome</keyword>
<evidence type="ECO:0000313" key="7">
    <source>
        <dbReference type="Proteomes" id="UP000225706"/>
    </source>
</evidence>
<dbReference type="GO" id="GO:0005201">
    <property type="term" value="F:extracellular matrix structural constituent"/>
    <property type="evidence" value="ECO:0007669"/>
    <property type="project" value="InterPro"/>
</dbReference>
<comment type="subcellular location">
    <subcellularLocation>
        <location evidence="1">Secreted</location>
    </subcellularLocation>
</comment>
<dbReference type="GO" id="GO:0005576">
    <property type="term" value="C:extracellular region"/>
    <property type="evidence" value="ECO:0007669"/>
    <property type="project" value="UniProtKB-SubCell"/>
</dbReference>
<evidence type="ECO:0000256" key="4">
    <source>
        <dbReference type="PROSITE-ProRule" id="PRU00076"/>
    </source>
</evidence>
<dbReference type="PROSITE" id="PS00022">
    <property type="entry name" value="EGF_1"/>
    <property type="match status" value="1"/>
</dbReference>
<dbReference type="OrthoDB" id="26719at2759"/>
<comment type="caution">
    <text evidence="4">Lacks conserved residue(s) required for the propagation of feature annotation.</text>
</comment>
<dbReference type="AlphaFoldDB" id="A0A2B4SQV2"/>
<dbReference type="Proteomes" id="UP000225706">
    <property type="component" value="Unassembled WGS sequence"/>
</dbReference>